<dbReference type="AlphaFoldDB" id="A0A3D9L5I6"/>
<dbReference type="Pfam" id="PF11751">
    <property type="entry name" value="PorP_SprF"/>
    <property type="match status" value="1"/>
</dbReference>
<feature type="coiled-coil region" evidence="1">
    <location>
        <begin position="314"/>
        <end position="362"/>
    </location>
</feature>
<proteinExistence type="predicted"/>
<evidence type="ECO:0000313" key="4">
    <source>
        <dbReference type="Proteomes" id="UP000256779"/>
    </source>
</evidence>
<reference evidence="3 4" key="1">
    <citation type="submission" date="2018-07" db="EMBL/GenBank/DDBJ databases">
        <title>Genomic Encyclopedia of Type Strains, Phase IV (KMG-IV): sequencing the most valuable type-strain genomes for metagenomic binning, comparative biology and taxonomic classification.</title>
        <authorList>
            <person name="Goeker M."/>
        </authorList>
    </citation>
    <scope>NUCLEOTIDE SEQUENCE [LARGE SCALE GENOMIC DNA]</scope>
    <source>
        <strain evidence="3 4">DSM 4134</strain>
    </source>
</reference>
<dbReference type="Proteomes" id="UP000256779">
    <property type="component" value="Unassembled WGS sequence"/>
</dbReference>
<gene>
    <name evidence="3" type="ORF">C7460_105162</name>
</gene>
<keyword evidence="4" id="KW-1185">Reference proteome</keyword>
<dbReference type="NCBIfam" id="TIGR03519">
    <property type="entry name" value="T9SS_PorP_fam"/>
    <property type="match status" value="1"/>
</dbReference>
<dbReference type="GO" id="GO:0042834">
    <property type="term" value="F:peptidoglycan binding"/>
    <property type="evidence" value="ECO:0007669"/>
    <property type="project" value="InterPro"/>
</dbReference>
<dbReference type="SUPFAM" id="SSF110997">
    <property type="entry name" value="Sporulation related repeat"/>
    <property type="match status" value="1"/>
</dbReference>
<evidence type="ECO:0000313" key="3">
    <source>
        <dbReference type="EMBL" id="REE00536.1"/>
    </source>
</evidence>
<dbReference type="InterPro" id="IPR036680">
    <property type="entry name" value="SPOR-like_sf"/>
</dbReference>
<keyword evidence="1" id="KW-0175">Coiled coil</keyword>
<evidence type="ECO:0000259" key="2">
    <source>
        <dbReference type="PROSITE" id="PS51724"/>
    </source>
</evidence>
<protein>
    <submittedName>
        <fullName evidence="3">Type IX secretion system PorP/SprF family membrane protein</fullName>
    </submittedName>
</protein>
<dbReference type="InterPro" id="IPR019861">
    <property type="entry name" value="PorP/SprF_Bacteroidetes"/>
</dbReference>
<dbReference type="InterPro" id="IPR007730">
    <property type="entry name" value="SPOR-like_dom"/>
</dbReference>
<sequence>MTLFLLGWELTAQQTPLYTHAYLNRYLYNPAMAGYEQSSAYFLYRKQWAGVDGAPETQVFTLDGQLKNHPVGLGVTFINDVTNVLGRTGGALTGAYEVGLTPNQSLRFGMSFTALRNRVFFDRIRAEDVSDPGLLEKVDQHTVFEGNIGFSYQVKNLRIGFSGEQMFQNTFKHEEEAIFRSLDYTLVRHFYTTAEYTFTIGNDYKVRPHVLVRTVQGLRSQYDANLYASYKDFIWTNLVYRHDIGAGASIGFELEDQYVFGYAYEFPTTDLSIIGGSTHEFTVGIRLHRAIKAPATRQAKARPSHQSLADQERLDAIAQQNERVRGKLEKAESKLQSQNEELQRLKEIVEAYQQDLEKTVQKLQASAVDSADHSMSYYVVVGALKKFENAKAFQRLLLREAQLSTKLVQSASGTWFFIYADETKSFTEAQQLLEKVQGSDAMPFIIEEPWIYKSEK</sequence>
<accession>A0A3D9L5I6</accession>
<evidence type="ECO:0000256" key="1">
    <source>
        <dbReference type="SAM" id="Coils"/>
    </source>
</evidence>
<organism evidence="3 4">
    <name type="scientific">Marinoscillum furvescens DSM 4134</name>
    <dbReference type="NCBI Taxonomy" id="1122208"/>
    <lineage>
        <taxon>Bacteria</taxon>
        <taxon>Pseudomonadati</taxon>
        <taxon>Bacteroidota</taxon>
        <taxon>Cytophagia</taxon>
        <taxon>Cytophagales</taxon>
        <taxon>Reichenbachiellaceae</taxon>
        <taxon>Marinoscillum</taxon>
    </lineage>
</organism>
<dbReference type="EMBL" id="QREG01000005">
    <property type="protein sequence ID" value="REE00536.1"/>
    <property type="molecule type" value="Genomic_DNA"/>
</dbReference>
<dbReference type="PROSITE" id="PS51724">
    <property type="entry name" value="SPOR"/>
    <property type="match status" value="1"/>
</dbReference>
<feature type="domain" description="SPOR" evidence="2">
    <location>
        <begin position="371"/>
        <end position="453"/>
    </location>
</feature>
<name>A0A3D9L5I6_MARFU</name>
<comment type="caution">
    <text evidence="3">The sequence shown here is derived from an EMBL/GenBank/DDBJ whole genome shotgun (WGS) entry which is preliminary data.</text>
</comment>